<name>A0A8B8M0M0_ABRPR</name>
<keyword evidence="1" id="KW-0863">Zinc-finger</keyword>
<proteinExistence type="predicted"/>
<dbReference type="PANTHER" id="PTHR47591:SF1">
    <property type="entry name" value="ZINC FINGER PROTEIN ZAT2-RELATED"/>
    <property type="match status" value="1"/>
</dbReference>
<evidence type="ECO:0000256" key="1">
    <source>
        <dbReference type="PROSITE-ProRule" id="PRU00042"/>
    </source>
</evidence>
<reference evidence="3" key="1">
    <citation type="journal article" date="2019" name="Toxins">
        <title>Detection of Abrin-Like and Prepropulchellin-Like Toxin Genes and Transcripts Using Whole Genome Sequencing and Full-Length Transcript Sequencing of Abrus precatorius.</title>
        <authorList>
            <person name="Hovde B.T."/>
            <person name="Daligault H.E."/>
            <person name="Hanschen E.R."/>
            <person name="Kunde Y.A."/>
            <person name="Johnson M.B."/>
            <person name="Starkenburg S.R."/>
            <person name="Johnson S.L."/>
        </authorList>
    </citation>
    <scope>NUCLEOTIDE SEQUENCE [LARGE SCALE GENOMIC DNA]</scope>
</reference>
<evidence type="ECO:0000259" key="2">
    <source>
        <dbReference type="PROSITE" id="PS50157"/>
    </source>
</evidence>
<sequence>MALEAVNCGSAMTYEEDEVVEAWAKGKRSKSSKRPTEEEYMALCLVMLAHDHNHSHSHNHRCTLCNKAFRSYQALGGHKASHRKPSSDKATTARIRMHQCSICHKAFPTGQALGGHKRCHYETQTHLPFDLNLPPPKKPSLLFGAPQ</sequence>
<dbReference type="GO" id="GO:0008270">
    <property type="term" value="F:zinc ion binding"/>
    <property type="evidence" value="ECO:0007669"/>
    <property type="project" value="UniProtKB-KW"/>
</dbReference>
<dbReference type="RefSeq" id="XP_027362075.1">
    <property type="nucleotide sequence ID" value="XM_027506274.1"/>
</dbReference>
<dbReference type="InterPro" id="IPR013087">
    <property type="entry name" value="Znf_C2H2_type"/>
</dbReference>
<evidence type="ECO:0000313" key="4">
    <source>
        <dbReference type="RefSeq" id="XP_027362075.1"/>
    </source>
</evidence>
<dbReference type="Pfam" id="PF13912">
    <property type="entry name" value="zf-C2H2_6"/>
    <property type="match status" value="2"/>
</dbReference>
<keyword evidence="1" id="KW-0479">Metal-binding</keyword>
<dbReference type="SUPFAM" id="SSF57667">
    <property type="entry name" value="beta-beta-alpha zinc fingers"/>
    <property type="match status" value="2"/>
</dbReference>
<evidence type="ECO:0000313" key="3">
    <source>
        <dbReference type="Proteomes" id="UP000694853"/>
    </source>
</evidence>
<dbReference type="GeneID" id="113869798"/>
<dbReference type="OrthoDB" id="40579at2759"/>
<dbReference type="Proteomes" id="UP000694853">
    <property type="component" value="Unplaced"/>
</dbReference>
<dbReference type="PROSITE" id="PS50157">
    <property type="entry name" value="ZINC_FINGER_C2H2_2"/>
    <property type="match status" value="2"/>
</dbReference>
<reference evidence="4" key="2">
    <citation type="submission" date="2025-08" db="UniProtKB">
        <authorList>
            <consortium name="RefSeq"/>
        </authorList>
    </citation>
    <scope>IDENTIFICATION</scope>
    <source>
        <tissue evidence="4">Young leaves</tissue>
    </source>
</reference>
<dbReference type="InterPro" id="IPR036236">
    <property type="entry name" value="Znf_C2H2_sf"/>
</dbReference>
<keyword evidence="1" id="KW-0862">Zinc</keyword>
<gene>
    <name evidence="4" type="primary">LOC113869798</name>
</gene>
<dbReference type="KEGG" id="aprc:113869798"/>
<feature type="domain" description="C2H2-type" evidence="2">
    <location>
        <begin position="98"/>
        <end position="125"/>
    </location>
</feature>
<dbReference type="AlphaFoldDB" id="A0A8B8M0M0"/>
<accession>A0A8B8M0M0</accession>
<protein>
    <submittedName>
        <fullName evidence="4">Zinc finger protein ZAT10-like</fullName>
    </submittedName>
</protein>
<dbReference type="PANTHER" id="PTHR47591">
    <property type="entry name" value="ZINC FINGER PROTEIN ZAT2-RELATED"/>
    <property type="match status" value="1"/>
</dbReference>
<dbReference type="Gene3D" id="3.30.160.60">
    <property type="entry name" value="Classic Zinc Finger"/>
    <property type="match status" value="1"/>
</dbReference>
<feature type="domain" description="C2H2-type" evidence="2">
    <location>
        <begin position="60"/>
        <end position="87"/>
    </location>
</feature>
<keyword evidence="3" id="KW-1185">Reference proteome</keyword>
<organism evidence="3 4">
    <name type="scientific">Abrus precatorius</name>
    <name type="common">Indian licorice</name>
    <name type="synonym">Glycine abrus</name>
    <dbReference type="NCBI Taxonomy" id="3816"/>
    <lineage>
        <taxon>Eukaryota</taxon>
        <taxon>Viridiplantae</taxon>
        <taxon>Streptophyta</taxon>
        <taxon>Embryophyta</taxon>
        <taxon>Tracheophyta</taxon>
        <taxon>Spermatophyta</taxon>
        <taxon>Magnoliopsida</taxon>
        <taxon>eudicotyledons</taxon>
        <taxon>Gunneridae</taxon>
        <taxon>Pentapetalae</taxon>
        <taxon>rosids</taxon>
        <taxon>fabids</taxon>
        <taxon>Fabales</taxon>
        <taxon>Fabaceae</taxon>
        <taxon>Papilionoideae</taxon>
        <taxon>50 kb inversion clade</taxon>
        <taxon>NPAAA clade</taxon>
        <taxon>indigoferoid/millettioid clade</taxon>
        <taxon>Abreae</taxon>
        <taxon>Abrus</taxon>
    </lineage>
</organism>
<dbReference type="SMART" id="SM00355">
    <property type="entry name" value="ZnF_C2H2"/>
    <property type="match status" value="2"/>
</dbReference>
<dbReference type="PROSITE" id="PS00028">
    <property type="entry name" value="ZINC_FINGER_C2H2_1"/>
    <property type="match status" value="2"/>
</dbReference>